<organism evidence="1 2">
    <name type="scientific">Gossypium arboreum</name>
    <name type="common">Tree cotton</name>
    <name type="synonym">Gossypium nanking</name>
    <dbReference type="NCBI Taxonomy" id="29729"/>
    <lineage>
        <taxon>Eukaryota</taxon>
        <taxon>Viridiplantae</taxon>
        <taxon>Streptophyta</taxon>
        <taxon>Embryophyta</taxon>
        <taxon>Tracheophyta</taxon>
        <taxon>Spermatophyta</taxon>
        <taxon>Magnoliopsida</taxon>
        <taxon>eudicotyledons</taxon>
        <taxon>Gunneridae</taxon>
        <taxon>Pentapetalae</taxon>
        <taxon>rosids</taxon>
        <taxon>malvids</taxon>
        <taxon>Malvales</taxon>
        <taxon>Malvaceae</taxon>
        <taxon>Malvoideae</taxon>
        <taxon>Gossypium</taxon>
    </lineage>
</organism>
<dbReference type="AlphaFoldDB" id="A0A0B0MEH1"/>
<reference evidence="2" key="1">
    <citation type="submission" date="2014-09" db="EMBL/GenBank/DDBJ databases">
        <authorList>
            <person name="Mudge J."/>
            <person name="Ramaraj T."/>
            <person name="Lindquist I.E."/>
            <person name="Bharti A.K."/>
            <person name="Sundararajan A."/>
            <person name="Cameron C.T."/>
            <person name="Woodward J.E."/>
            <person name="May G.D."/>
            <person name="Brubaker C."/>
            <person name="Broadhvest J."/>
            <person name="Wilkins T.A."/>
        </authorList>
    </citation>
    <scope>NUCLEOTIDE SEQUENCE</scope>
    <source>
        <strain evidence="2">cv. AKA8401</strain>
    </source>
</reference>
<evidence type="ECO:0000313" key="2">
    <source>
        <dbReference type="Proteomes" id="UP000032142"/>
    </source>
</evidence>
<protein>
    <submittedName>
        <fullName evidence="1">Uncharacterized protein</fullName>
    </submittedName>
</protein>
<dbReference type="Proteomes" id="UP000032142">
    <property type="component" value="Unassembled WGS sequence"/>
</dbReference>
<sequence length="42" mass="4943">MPTSQTWSYMQSHIDATIPDRVLHESNTIITYRCQRPRHGLT</sequence>
<accession>A0A0B0MEH1</accession>
<keyword evidence="2" id="KW-1185">Reference proteome</keyword>
<evidence type="ECO:0000313" key="1">
    <source>
        <dbReference type="EMBL" id="KHF97285.1"/>
    </source>
</evidence>
<name>A0A0B0MEH1_GOSAR</name>
<gene>
    <name evidence="1" type="ORF">F383_36818</name>
</gene>
<comment type="caution">
    <text evidence="1">The sequence shown here is derived from an EMBL/GenBank/DDBJ whole genome shotgun (WGS) entry which is preliminary data.</text>
</comment>
<proteinExistence type="predicted"/>
<dbReference type="EMBL" id="JRRC01001979">
    <property type="protein sequence ID" value="KHF97285.1"/>
    <property type="molecule type" value="Genomic_DNA"/>
</dbReference>